<protein>
    <recommendedName>
        <fullName evidence="5">phenylalanine ammonia-lyase</fullName>
        <ecNumber evidence="5">4.3.1.24</ecNumber>
    </recommendedName>
</protein>
<keyword evidence="6" id="KW-0585">Phenylalanine catabolism</keyword>
<dbReference type="InterPro" id="IPR024083">
    <property type="entry name" value="Fumarase/histidase_N"/>
</dbReference>
<dbReference type="GO" id="GO:0045548">
    <property type="term" value="F:phenylalanine ammonia-lyase activity"/>
    <property type="evidence" value="ECO:0007669"/>
    <property type="project" value="UniProtKB-EC"/>
</dbReference>
<evidence type="ECO:0000256" key="1">
    <source>
        <dbReference type="ARBA" id="ARBA00002235"/>
    </source>
</evidence>
<dbReference type="Pfam" id="PF00221">
    <property type="entry name" value="Lyase_aromatic"/>
    <property type="match status" value="1"/>
</dbReference>
<dbReference type="EC" id="4.3.1.24" evidence="5"/>
<dbReference type="Gene3D" id="1.10.275.10">
    <property type="entry name" value="Fumarase/aspartase (N-terminal domain)"/>
    <property type="match status" value="2"/>
</dbReference>
<reference evidence="8 9" key="1">
    <citation type="submission" date="2023-01" db="EMBL/GenBank/DDBJ databases">
        <authorList>
            <person name="Kreplak J."/>
        </authorList>
    </citation>
    <scope>NUCLEOTIDE SEQUENCE [LARGE SCALE GENOMIC DNA]</scope>
</reference>
<evidence type="ECO:0000313" key="8">
    <source>
        <dbReference type="EMBL" id="CAI8591783.1"/>
    </source>
</evidence>
<evidence type="ECO:0000256" key="4">
    <source>
        <dbReference type="ARBA" id="ARBA00011881"/>
    </source>
</evidence>
<organism evidence="8 9">
    <name type="scientific">Vicia faba</name>
    <name type="common">Broad bean</name>
    <name type="synonym">Faba vulgaris</name>
    <dbReference type="NCBI Taxonomy" id="3906"/>
    <lineage>
        <taxon>Eukaryota</taxon>
        <taxon>Viridiplantae</taxon>
        <taxon>Streptophyta</taxon>
        <taxon>Embryophyta</taxon>
        <taxon>Tracheophyta</taxon>
        <taxon>Spermatophyta</taxon>
        <taxon>Magnoliopsida</taxon>
        <taxon>eudicotyledons</taxon>
        <taxon>Gunneridae</taxon>
        <taxon>Pentapetalae</taxon>
        <taxon>rosids</taxon>
        <taxon>fabids</taxon>
        <taxon>Fabales</taxon>
        <taxon>Fabaceae</taxon>
        <taxon>Papilionoideae</taxon>
        <taxon>50 kb inversion clade</taxon>
        <taxon>NPAAA clade</taxon>
        <taxon>Hologalegina</taxon>
        <taxon>IRL clade</taxon>
        <taxon>Fabeae</taxon>
        <taxon>Vicia</taxon>
    </lineage>
</organism>
<dbReference type="PANTHER" id="PTHR10362">
    <property type="entry name" value="HISTIDINE AMMONIA-LYASE"/>
    <property type="match status" value="1"/>
</dbReference>
<evidence type="ECO:0000256" key="3">
    <source>
        <dbReference type="ARBA" id="ARBA00007238"/>
    </source>
</evidence>
<comment type="subcellular location">
    <subcellularLocation>
        <location evidence="2">Cytoplasm</location>
    </subcellularLocation>
</comment>
<comment type="similarity">
    <text evidence="3">Belongs to the PAL/histidase family.</text>
</comment>
<evidence type="ECO:0000256" key="6">
    <source>
        <dbReference type="ARBA" id="ARBA00023232"/>
    </source>
</evidence>
<dbReference type="Proteomes" id="UP001157006">
    <property type="component" value="Chromosome 1S"/>
</dbReference>
<proteinExistence type="inferred from homology"/>
<dbReference type="SUPFAM" id="SSF48557">
    <property type="entry name" value="L-aspartase-like"/>
    <property type="match status" value="1"/>
</dbReference>
<comment type="catalytic activity">
    <reaction evidence="7">
        <text>L-phenylalanine = (E)-cinnamate + NH4(+)</text>
        <dbReference type="Rhea" id="RHEA:21384"/>
        <dbReference type="ChEBI" id="CHEBI:15669"/>
        <dbReference type="ChEBI" id="CHEBI:28938"/>
        <dbReference type="ChEBI" id="CHEBI:58095"/>
        <dbReference type="EC" id="4.3.1.24"/>
    </reaction>
</comment>
<gene>
    <name evidence="8" type="ORF">VFH_I007040</name>
</gene>
<dbReference type="InterPro" id="IPR008948">
    <property type="entry name" value="L-Aspartase-like"/>
</dbReference>
<name>A0AAV0Z303_VICFA</name>
<keyword evidence="9" id="KW-1185">Reference proteome</keyword>
<evidence type="ECO:0000313" key="9">
    <source>
        <dbReference type="Proteomes" id="UP001157006"/>
    </source>
</evidence>
<dbReference type="GO" id="GO:0005737">
    <property type="term" value="C:cytoplasm"/>
    <property type="evidence" value="ECO:0007669"/>
    <property type="project" value="UniProtKB-SubCell"/>
</dbReference>
<dbReference type="AlphaFoldDB" id="A0AAV0Z303"/>
<dbReference type="EMBL" id="OX451735">
    <property type="protein sequence ID" value="CAI8591783.1"/>
    <property type="molecule type" value="Genomic_DNA"/>
</dbReference>
<comment type="function">
    <text evidence="1">This is a key enzyme of plant metabolism catalyzing the first reaction in the biosynthesis from L-phenylalanine of a wide variety of natural products based on the phenylpropane skeleton.</text>
</comment>
<dbReference type="SMR" id="A0AAV0Z303"/>
<evidence type="ECO:0000256" key="5">
    <source>
        <dbReference type="ARBA" id="ARBA00012139"/>
    </source>
</evidence>
<sequence>MEAVTSAITKNNNGYDSFCLTNAKNNNMKVNSIDPLIWGVVVEVMKWSHLDEVKHMVEEYRKPVVRLGGETLTISQVADIASNNHGVKIELSESVEELIRFLNVGIFESGTESNHTLPHTTTRVAMLVRINTLLQGYSRIIFEILEAITKLINKNITPCLPLRGTITASGDLVSLTYITGLLTERPNSKAHGPSGDILNVEKAFQLTGINDNFFELQPKEGLALIHIQLNIFGHLNHVLELITAMDEPEKSRKNKRKKRRNYENLKLQKLNDHYIIVVFI</sequence>
<accession>A0AAV0Z303</accession>
<evidence type="ECO:0000256" key="7">
    <source>
        <dbReference type="ARBA" id="ARBA00023537"/>
    </source>
</evidence>
<dbReference type="GO" id="GO:0006559">
    <property type="term" value="P:L-phenylalanine catabolic process"/>
    <property type="evidence" value="ECO:0007669"/>
    <property type="project" value="UniProtKB-KW"/>
</dbReference>
<comment type="subunit">
    <text evidence="4">Homotetramer.</text>
</comment>
<dbReference type="InterPro" id="IPR001106">
    <property type="entry name" value="Aromatic_Lyase"/>
</dbReference>
<evidence type="ECO:0000256" key="2">
    <source>
        <dbReference type="ARBA" id="ARBA00004496"/>
    </source>
</evidence>